<dbReference type="AlphaFoldDB" id="A0A2T0Q3Y5"/>
<evidence type="ECO:0000313" key="1">
    <source>
        <dbReference type="EMBL" id="PRX98514.1"/>
    </source>
</evidence>
<proteinExistence type="predicted"/>
<reference evidence="1 2" key="1">
    <citation type="submission" date="2018-03" db="EMBL/GenBank/DDBJ databases">
        <title>Genomic Encyclopedia of Archaeal and Bacterial Type Strains, Phase II (KMG-II): from individual species to whole genera.</title>
        <authorList>
            <person name="Goeker M."/>
        </authorList>
    </citation>
    <scope>NUCLEOTIDE SEQUENCE [LARGE SCALE GENOMIC DNA]</scope>
    <source>
        <strain evidence="1 2">DSM 45601</strain>
    </source>
</reference>
<dbReference type="Proteomes" id="UP000237846">
    <property type="component" value="Unassembled WGS sequence"/>
</dbReference>
<protein>
    <submittedName>
        <fullName evidence="1">Uncharacterized protein</fullName>
    </submittedName>
</protein>
<evidence type="ECO:0000313" key="2">
    <source>
        <dbReference type="Proteomes" id="UP000237846"/>
    </source>
</evidence>
<gene>
    <name evidence="1" type="ORF">CLV72_10491</name>
</gene>
<name>A0A2T0Q3Y5_9ACTN</name>
<sequence>MCGSGLLAVMEATPDVFGGPHVTPGGPSLITDGTWLWRADPVHYAAHYPLRFDPELVAFVRAHDYMPPEVDLTDELYEQIDEYFGCTG</sequence>
<dbReference type="EMBL" id="PVZC01000004">
    <property type="protein sequence ID" value="PRX98514.1"/>
    <property type="molecule type" value="Genomic_DNA"/>
</dbReference>
<organism evidence="1 2">
    <name type="scientific">Allonocardiopsis opalescens</name>
    <dbReference type="NCBI Taxonomy" id="1144618"/>
    <lineage>
        <taxon>Bacteria</taxon>
        <taxon>Bacillati</taxon>
        <taxon>Actinomycetota</taxon>
        <taxon>Actinomycetes</taxon>
        <taxon>Streptosporangiales</taxon>
        <taxon>Allonocardiopsis</taxon>
    </lineage>
</organism>
<comment type="caution">
    <text evidence="1">The sequence shown here is derived from an EMBL/GenBank/DDBJ whole genome shotgun (WGS) entry which is preliminary data.</text>
</comment>
<keyword evidence="2" id="KW-1185">Reference proteome</keyword>
<accession>A0A2T0Q3Y5</accession>